<dbReference type="GO" id="GO:0031625">
    <property type="term" value="F:ubiquitin protein ligase binding"/>
    <property type="evidence" value="ECO:0007669"/>
    <property type="project" value="TreeGrafter"/>
</dbReference>
<dbReference type="GO" id="GO:0005634">
    <property type="term" value="C:nucleus"/>
    <property type="evidence" value="ECO:0007669"/>
    <property type="project" value="TreeGrafter"/>
</dbReference>
<dbReference type="GO" id="GO:1990756">
    <property type="term" value="F:ubiquitin-like ligase-substrate adaptor activity"/>
    <property type="evidence" value="ECO:0007669"/>
    <property type="project" value="TreeGrafter"/>
</dbReference>
<evidence type="ECO:0000313" key="1">
    <source>
        <dbReference type="EMBL" id="GFH09463.1"/>
    </source>
</evidence>
<reference evidence="1 2" key="1">
    <citation type="submission" date="2020-02" db="EMBL/GenBank/DDBJ databases">
        <title>Draft genome sequence of Haematococcus lacustris strain NIES-144.</title>
        <authorList>
            <person name="Morimoto D."/>
            <person name="Nakagawa S."/>
            <person name="Yoshida T."/>
            <person name="Sawayama S."/>
        </authorList>
    </citation>
    <scope>NUCLEOTIDE SEQUENCE [LARGE SCALE GENOMIC DNA]</scope>
    <source>
        <strain evidence="1 2">NIES-144</strain>
    </source>
</reference>
<comment type="caution">
    <text evidence="1">The sequence shown here is derived from an EMBL/GenBank/DDBJ whole genome shotgun (WGS) entry which is preliminary data.</text>
</comment>
<organism evidence="1 2">
    <name type="scientific">Haematococcus lacustris</name>
    <name type="common">Green alga</name>
    <name type="synonym">Haematococcus pluvialis</name>
    <dbReference type="NCBI Taxonomy" id="44745"/>
    <lineage>
        <taxon>Eukaryota</taxon>
        <taxon>Viridiplantae</taxon>
        <taxon>Chlorophyta</taxon>
        <taxon>core chlorophytes</taxon>
        <taxon>Chlorophyceae</taxon>
        <taxon>CS clade</taxon>
        <taxon>Chlamydomonadales</taxon>
        <taxon>Haematococcaceae</taxon>
        <taxon>Haematococcus</taxon>
    </lineage>
</organism>
<dbReference type="Pfam" id="PF09737">
    <property type="entry name" value="Det1"/>
    <property type="match status" value="1"/>
</dbReference>
<evidence type="ECO:0000313" key="2">
    <source>
        <dbReference type="Proteomes" id="UP000485058"/>
    </source>
</evidence>
<gene>
    <name evidence="1" type="ORF">HaLaN_04608</name>
</gene>
<dbReference type="PANTHER" id="PTHR13374">
    <property type="entry name" value="DET1 HOMOLOG DE-ETIOLATED-1 HOMOLOG"/>
    <property type="match status" value="1"/>
</dbReference>
<dbReference type="GO" id="GO:0031461">
    <property type="term" value="C:cullin-RING ubiquitin ligase complex"/>
    <property type="evidence" value="ECO:0007669"/>
    <property type="project" value="TreeGrafter"/>
</dbReference>
<dbReference type="GO" id="GO:0016567">
    <property type="term" value="P:protein ubiquitination"/>
    <property type="evidence" value="ECO:0007669"/>
    <property type="project" value="TreeGrafter"/>
</dbReference>
<dbReference type="AlphaFoldDB" id="A0A699YH83"/>
<proteinExistence type="predicted"/>
<sequence length="165" mass="17608">MLTGFFRLLYRTPIVSDPQCALCRDFAMFPLKGRGIAAHPGVSTPLLLLASHSSAVDPARVPPADLPAAAVPGAPLVACTTLHLVDMVSGRQLDQISWDGDFINLAGHAGVSCYGDLLAVLAVRSQQVHLVQVLASGSLVRVTSIGSHCYEDDELELRRVEEAEH</sequence>
<name>A0A699YH83_HAELA</name>
<feature type="non-terminal residue" evidence="1">
    <location>
        <position position="1"/>
    </location>
</feature>
<feature type="non-terminal residue" evidence="1">
    <location>
        <position position="165"/>
    </location>
</feature>
<dbReference type="Proteomes" id="UP000485058">
    <property type="component" value="Unassembled WGS sequence"/>
</dbReference>
<dbReference type="EMBL" id="BLLF01000236">
    <property type="protein sequence ID" value="GFH09463.1"/>
    <property type="molecule type" value="Genomic_DNA"/>
</dbReference>
<keyword evidence="2" id="KW-1185">Reference proteome</keyword>
<dbReference type="PANTHER" id="PTHR13374:SF3">
    <property type="entry name" value="DET1 HOMOLOG"/>
    <property type="match status" value="1"/>
</dbReference>
<accession>A0A699YH83</accession>
<dbReference type="GO" id="GO:0032436">
    <property type="term" value="P:positive regulation of proteasomal ubiquitin-dependent protein catabolic process"/>
    <property type="evidence" value="ECO:0007669"/>
    <property type="project" value="TreeGrafter"/>
</dbReference>
<dbReference type="InterPro" id="IPR019138">
    <property type="entry name" value="De-etiolated_protein_1_Det1"/>
</dbReference>
<protein>
    <submittedName>
        <fullName evidence="1">Uncharacterized protein</fullName>
    </submittedName>
</protein>